<protein>
    <recommendedName>
        <fullName evidence="8">RNA-dependent RNA polymerase</fullName>
        <ecNumber evidence="8">2.7.7.48</ecNumber>
    </recommendedName>
</protein>
<evidence type="ECO:0000259" key="10">
    <source>
        <dbReference type="Pfam" id="PF05183"/>
    </source>
</evidence>
<dbReference type="GO" id="GO:0030422">
    <property type="term" value="P:siRNA processing"/>
    <property type="evidence" value="ECO:0007669"/>
    <property type="project" value="TreeGrafter"/>
</dbReference>
<accession>A0A8E5MHW1</accession>
<keyword evidence="13" id="KW-1185">Reference proteome</keyword>
<keyword evidence="2 8" id="KW-0696">RNA-directed RNA polymerase</keyword>
<dbReference type="EC" id="2.7.7.48" evidence="8"/>
<keyword evidence="4 8" id="KW-0548">Nucleotidyltransferase</keyword>
<dbReference type="RefSeq" id="XP_042997779.1">
    <property type="nucleotide sequence ID" value="XM_043141845.1"/>
</dbReference>
<sequence>MFWSAAVLVQHPNSQKYPSGLEVAVSLAADPPCSAKPRDYVPESSNDKLKLHLSSIGFGCLVRPSLMRVLKTVDHADTWLEIDRQGKRMNVFFPYQVMRSRNGKLYEADTRRYKIVLDMTVMKMISEPSPVAGLQHLVVPMPRPPEYFRKVDNILSTFERNPRKWYLEQNGWCRATEIVQDIKYPRVHPVALHDETMDDMSIDIGRWTTIRLSFSEDSEENSKSYQQLQKLWLDCNIKSSMNCEFDIKSDATSAWNFLDHPVAAKAGQPSLLLGLSATVHLDFRVRYQLEVCISRDILNEYTIGHDFLKRLASLSPLDAVRRLEYLADQGDKLFEPMKLFEMEDAECYIPNARIPYYCAYVRKASVTPTTIRFSSPTVETSNRILRKYSQLQDRFLRVQFLEESEFGSIGRNREQNDDVWSRVERTLFEGVRIGNRTYEYLAFGNSQLRLSSAYFFCPTDHVSCADIRAWMGQLDHIKVVAKHSARLGQCFSTTREIRGIPVPQVRRIRDIERNGFCFTDGVGLVSSFFAQAIVQDMALDVLSEPTAFQFRMGGSKGVLAVWPHVQWSEVYIRDSQEKFKSKSSSLEVIRCATRSTATLNRQTIVILESLGVPQAKFLQLLKDQIVSFERAAQDASMAVDLLTKFVDENQSSLVLAELIKAGFMKVGFEEPFVLNLLKLWISWSFRLLKEKARIHVPKSAFVLGCVDETGTLRGHCKEIEGSSVKDVQRLPQIFLQFTDPDRHGRKIVVQGVCIVGRNPSLHPGDIRVVQAVDNPKLRHLSDVVVFPSKGDRPVPDMLSGGDLDGDDFFVIWDAEIIPRQWNYPPMNYKGPKPHELDRNVVVDDMRTFFVNYMKNDVLPLIAHAHLAFADQLNDGPRSQECLRLADLHSQAVDYAKTGQPAEYNWELQPRRWPHFMEKPSSYRSRKALGVLYDEVVKHAIKFHPDWQHAFDKRVLEKFALGEEVIATAKAIKIQYDISVRRLLAHHNVETEFELYSGWAMSRPNVGSDYKTQEQLGQEFSALKDRFREQCYGEIDAGDAESLDRFVAAMYKVTAEEIRTVLRVEQDMDEGHVEPSIPEGAKTRMPLISFPWIFHWVMIRLAMGKKYKPGKCVLSAARRAPAVEHGLQSLAERPKGGPSPSNTTTEAGAAVDEMQRLAAPADTVRGAMAAGTENQAVERTEEAVQADDDGEEDIYSDDRLVGVLGEGRSGMDRLAALVDEG</sequence>
<evidence type="ECO:0000256" key="2">
    <source>
        <dbReference type="ARBA" id="ARBA00022484"/>
    </source>
</evidence>
<feature type="region of interest" description="Disordered" evidence="9">
    <location>
        <begin position="1170"/>
        <end position="1192"/>
    </location>
</feature>
<evidence type="ECO:0000256" key="8">
    <source>
        <dbReference type="RuleBase" id="RU363098"/>
    </source>
</evidence>
<dbReference type="KEGG" id="uvi:66065125"/>
<name>A0A8E5MHW1_USTVR</name>
<evidence type="ECO:0000256" key="6">
    <source>
        <dbReference type="ARBA" id="ARBA00023158"/>
    </source>
</evidence>
<dbReference type="OrthoDB" id="6513042at2759"/>
<proteinExistence type="inferred from homology"/>
<keyword evidence="3 8" id="KW-0808">Transferase</keyword>
<dbReference type="Proteomes" id="UP000027002">
    <property type="component" value="Chromosome 3"/>
</dbReference>
<dbReference type="Pfam" id="PF05183">
    <property type="entry name" value="RdRP"/>
    <property type="match status" value="1"/>
</dbReference>
<evidence type="ECO:0000256" key="7">
    <source>
        <dbReference type="ARBA" id="ARBA00048744"/>
    </source>
</evidence>
<evidence type="ECO:0000256" key="3">
    <source>
        <dbReference type="ARBA" id="ARBA00022679"/>
    </source>
</evidence>
<keyword evidence="6" id="KW-0943">RNA-mediated gene silencing</keyword>
<keyword evidence="5 8" id="KW-0694">RNA-binding</keyword>
<comment type="similarity">
    <text evidence="1 8">Belongs to the RdRP family.</text>
</comment>
<evidence type="ECO:0000256" key="4">
    <source>
        <dbReference type="ARBA" id="ARBA00022695"/>
    </source>
</evidence>
<dbReference type="GO" id="GO:0003968">
    <property type="term" value="F:RNA-directed RNA polymerase activity"/>
    <property type="evidence" value="ECO:0007669"/>
    <property type="project" value="UniProtKB-KW"/>
</dbReference>
<dbReference type="GO" id="GO:0003723">
    <property type="term" value="F:RNA binding"/>
    <property type="evidence" value="ECO:0007669"/>
    <property type="project" value="UniProtKB-KW"/>
</dbReference>
<feature type="compositionally biased region" description="Acidic residues" evidence="9">
    <location>
        <begin position="1183"/>
        <end position="1192"/>
    </location>
</feature>
<evidence type="ECO:0000256" key="9">
    <source>
        <dbReference type="SAM" id="MobiDB-lite"/>
    </source>
</evidence>
<dbReference type="InterPro" id="IPR007855">
    <property type="entry name" value="RDRP"/>
</dbReference>
<dbReference type="Pfam" id="PF26253">
    <property type="entry name" value="RdRP_head"/>
    <property type="match status" value="1"/>
</dbReference>
<evidence type="ECO:0000313" key="12">
    <source>
        <dbReference type="EMBL" id="QUC20106.1"/>
    </source>
</evidence>
<evidence type="ECO:0000256" key="1">
    <source>
        <dbReference type="ARBA" id="ARBA00005762"/>
    </source>
</evidence>
<dbReference type="EMBL" id="CP072755">
    <property type="protein sequence ID" value="QUC20106.1"/>
    <property type="molecule type" value="Genomic_DNA"/>
</dbReference>
<dbReference type="GeneID" id="66065125"/>
<dbReference type="PANTHER" id="PTHR23079">
    <property type="entry name" value="RNA-DEPENDENT RNA POLYMERASE"/>
    <property type="match status" value="1"/>
</dbReference>
<dbReference type="InterPro" id="IPR058752">
    <property type="entry name" value="RDRP_C_head"/>
</dbReference>
<dbReference type="AlphaFoldDB" id="A0A8E5MHW1"/>
<reference evidence="12" key="1">
    <citation type="submission" date="2020-03" db="EMBL/GenBank/DDBJ databases">
        <title>A mixture of massive structural variations and highly conserved coding sequences in Ustilaginoidea virens genome.</title>
        <authorList>
            <person name="Zhang K."/>
            <person name="Zhao Z."/>
            <person name="Zhang Z."/>
            <person name="Li Y."/>
            <person name="Hsiang T."/>
            <person name="Sun W."/>
        </authorList>
    </citation>
    <scope>NUCLEOTIDE SEQUENCE</scope>
    <source>
        <strain evidence="12">UV-8b</strain>
    </source>
</reference>
<organism evidence="12 13">
    <name type="scientific">Ustilaginoidea virens</name>
    <name type="common">Rice false smut fungus</name>
    <name type="synonym">Villosiclava virens</name>
    <dbReference type="NCBI Taxonomy" id="1159556"/>
    <lineage>
        <taxon>Eukaryota</taxon>
        <taxon>Fungi</taxon>
        <taxon>Dikarya</taxon>
        <taxon>Ascomycota</taxon>
        <taxon>Pezizomycotina</taxon>
        <taxon>Sordariomycetes</taxon>
        <taxon>Hypocreomycetidae</taxon>
        <taxon>Hypocreales</taxon>
        <taxon>Clavicipitaceae</taxon>
        <taxon>Ustilaginoidea</taxon>
    </lineage>
</organism>
<dbReference type="PANTHER" id="PTHR23079:SF55">
    <property type="entry name" value="RNA-DIRECTED RNA POLYMERASE"/>
    <property type="match status" value="1"/>
</dbReference>
<dbReference type="GO" id="GO:0031380">
    <property type="term" value="C:nuclear RNA-directed RNA polymerase complex"/>
    <property type="evidence" value="ECO:0007669"/>
    <property type="project" value="TreeGrafter"/>
</dbReference>
<feature type="domain" description="RDRP core" evidence="10">
    <location>
        <begin position="366"/>
        <end position="935"/>
    </location>
</feature>
<dbReference type="InterPro" id="IPR057596">
    <property type="entry name" value="RDRP_core"/>
</dbReference>
<feature type="domain" description="RDRP C-terminal head" evidence="11">
    <location>
        <begin position="962"/>
        <end position="1102"/>
    </location>
</feature>
<evidence type="ECO:0000313" key="13">
    <source>
        <dbReference type="Proteomes" id="UP000027002"/>
    </source>
</evidence>
<comment type="catalytic activity">
    <reaction evidence="7 8">
        <text>RNA(n) + a ribonucleoside 5'-triphosphate = RNA(n+1) + diphosphate</text>
        <dbReference type="Rhea" id="RHEA:21248"/>
        <dbReference type="Rhea" id="RHEA-COMP:14527"/>
        <dbReference type="Rhea" id="RHEA-COMP:17342"/>
        <dbReference type="ChEBI" id="CHEBI:33019"/>
        <dbReference type="ChEBI" id="CHEBI:61557"/>
        <dbReference type="ChEBI" id="CHEBI:140395"/>
        <dbReference type="EC" id="2.7.7.48"/>
    </reaction>
</comment>
<evidence type="ECO:0000259" key="11">
    <source>
        <dbReference type="Pfam" id="PF26253"/>
    </source>
</evidence>
<evidence type="ECO:0000256" key="5">
    <source>
        <dbReference type="ARBA" id="ARBA00022884"/>
    </source>
</evidence>
<gene>
    <name evidence="12" type="ORF">UV8b_04347</name>
</gene>